<dbReference type="Proteomes" id="UP001568894">
    <property type="component" value="Unassembled WGS sequence"/>
</dbReference>
<dbReference type="RefSeq" id="WP_371568334.1">
    <property type="nucleotide sequence ID" value="NZ_JASMRN010000003.1"/>
</dbReference>
<keyword evidence="2" id="KW-0503">Monooxygenase</keyword>
<dbReference type="EMBL" id="JASMRN010000003">
    <property type="protein sequence ID" value="MEZ7514498.1"/>
    <property type="molecule type" value="Genomic_DNA"/>
</dbReference>
<dbReference type="NCBIfam" id="NF040505">
    <property type="entry name" value="ArsO_flavin_mono"/>
    <property type="match status" value="1"/>
</dbReference>
<dbReference type="InterPro" id="IPR050982">
    <property type="entry name" value="Auxin_biosynth/cation_transpt"/>
</dbReference>
<dbReference type="GO" id="GO:0004497">
    <property type="term" value="F:monooxygenase activity"/>
    <property type="evidence" value="ECO:0007669"/>
    <property type="project" value="UniProtKB-KW"/>
</dbReference>
<reference evidence="2 3" key="1">
    <citation type="submission" date="2023-05" db="EMBL/GenBank/DDBJ databases">
        <title>Adaptations of aquatic viruses from atmosphere-close ecosystems of the Central Arctic Ocean.</title>
        <authorList>
            <person name="Rahlff J."/>
            <person name="Holmfeldt K."/>
        </authorList>
    </citation>
    <scope>NUCLEOTIDE SEQUENCE [LARGE SCALE GENOMIC DNA]</scope>
    <source>
        <strain evidence="2 3">Arc14</strain>
    </source>
</reference>
<evidence type="ECO:0000313" key="3">
    <source>
        <dbReference type="Proteomes" id="UP001568894"/>
    </source>
</evidence>
<dbReference type="InterPro" id="IPR036291">
    <property type="entry name" value="NAD(P)-bd_dom_sf"/>
</dbReference>
<dbReference type="SUPFAM" id="SSF51735">
    <property type="entry name" value="NAD(P)-binding Rossmann-fold domains"/>
    <property type="match status" value="1"/>
</dbReference>
<organism evidence="2 3">
    <name type="scientific">Flavobacterium frigidarium</name>
    <dbReference type="NCBI Taxonomy" id="99286"/>
    <lineage>
        <taxon>Bacteria</taxon>
        <taxon>Pseudomonadati</taxon>
        <taxon>Bacteroidota</taxon>
        <taxon>Flavobacteriia</taxon>
        <taxon>Flavobacteriales</taxon>
        <taxon>Flavobacteriaceae</taxon>
        <taxon>Flavobacterium</taxon>
    </lineage>
</organism>
<accession>A0ABV4KA09</accession>
<dbReference type="PRINTS" id="PR00469">
    <property type="entry name" value="PNDRDTASEII"/>
</dbReference>
<keyword evidence="1" id="KW-0560">Oxidoreductase</keyword>
<proteinExistence type="predicted"/>
<comment type="caution">
    <text evidence="2">The sequence shown here is derived from an EMBL/GenBank/DDBJ whole genome shotgun (WGS) entry which is preliminary data.</text>
</comment>
<dbReference type="PANTHER" id="PTHR43539">
    <property type="entry name" value="FLAVIN-BINDING MONOOXYGENASE-LIKE PROTEIN (AFU_ORTHOLOGUE AFUA_4G09220)"/>
    <property type="match status" value="1"/>
</dbReference>
<dbReference type="Gene3D" id="3.50.50.60">
    <property type="entry name" value="FAD/NAD(P)-binding domain"/>
    <property type="match status" value="1"/>
</dbReference>
<keyword evidence="3" id="KW-1185">Reference proteome</keyword>
<dbReference type="PANTHER" id="PTHR43539:SF78">
    <property type="entry name" value="FLAVIN-CONTAINING MONOOXYGENASE"/>
    <property type="match status" value="1"/>
</dbReference>
<dbReference type="SUPFAM" id="SSF51905">
    <property type="entry name" value="FAD/NAD(P)-binding domain"/>
    <property type="match status" value="1"/>
</dbReference>
<dbReference type="Pfam" id="PF13738">
    <property type="entry name" value="Pyr_redox_3"/>
    <property type="match status" value="1"/>
</dbReference>
<name>A0ABV4KA09_9FLAO</name>
<gene>
    <name evidence="2" type="ORF">QO192_04280</name>
</gene>
<protein>
    <submittedName>
        <fullName evidence="2">ArsO family NAD(P)H-dependent flavin-containing monooxygenase</fullName>
    </submittedName>
</protein>
<dbReference type="PRINTS" id="PR00368">
    <property type="entry name" value="FADPNR"/>
</dbReference>
<sequence>MKQYDVIIIGGGQAGLSVAYFLRRTNLEYLILDNQTKPGGSWLQTWDSLKLFSPAAYSSLSGWGMPKSEEEYPSKTTFIDYLTRYENRYNFPIQRDTVVNSVVKEGAIFKIDTSKGTFYSKTVVSATGTARNPFIPAYPDNEKYMGKHIHSHAYLSPDIFKNQRVLVVGSGNSGAQILAEVSKHAFTKWVTLQEPHFLADDIDGRYLFEEANNTYFGKTNNVASEKITLSSIVVVQTIKEARERDVLHAVRPFKSFYEKGIIWDNGDKEPFDAVIWCTGFKANLDHLKSLEIINDNQIKTNPESTQSSVLPNLWLVGYGNWTGFASATIYGVGKTARKTVEEIKGFFDINQ</sequence>
<dbReference type="InterPro" id="IPR036188">
    <property type="entry name" value="FAD/NAD-bd_sf"/>
</dbReference>
<evidence type="ECO:0000313" key="2">
    <source>
        <dbReference type="EMBL" id="MEZ7514498.1"/>
    </source>
</evidence>
<evidence type="ECO:0000256" key="1">
    <source>
        <dbReference type="ARBA" id="ARBA00023002"/>
    </source>
</evidence>